<feature type="non-terminal residue" evidence="2">
    <location>
        <position position="1"/>
    </location>
</feature>
<feature type="compositionally biased region" description="Low complexity" evidence="1">
    <location>
        <begin position="27"/>
        <end position="39"/>
    </location>
</feature>
<keyword evidence="3" id="KW-1185">Reference proteome</keyword>
<dbReference type="EMBL" id="CAXKWB010002010">
    <property type="protein sequence ID" value="CAL4066021.1"/>
    <property type="molecule type" value="Genomic_DNA"/>
</dbReference>
<accession>A0AAV2PY77</accession>
<feature type="region of interest" description="Disordered" evidence="1">
    <location>
        <begin position="1"/>
        <end position="45"/>
    </location>
</feature>
<feature type="non-terminal residue" evidence="2">
    <location>
        <position position="125"/>
    </location>
</feature>
<dbReference type="AlphaFoldDB" id="A0AAV2PY77"/>
<name>A0AAV2PY77_MEGNR</name>
<evidence type="ECO:0000313" key="2">
    <source>
        <dbReference type="EMBL" id="CAL4066021.1"/>
    </source>
</evidence>
<dbReference type="Proteomes" id="UP001497623">
    <property type="component" value="Unassembled WGS sequence"/>
</dbReference>
<evidence type="ECO:0000256" key="1">
    <source>
        <dbReference type="SAM" id="MobiDB-lite"/>
    </source>
</evidence>
<reference evidence="2 3" key="1">
    <citation type="submission" date="2024-05" db="EMBL/GenBank/DDBJ databases">
        <authorList>
            <person name="Wallberg A."/>
        </authorList>
    </citation>
    <scope>NUCLEOTIDE SEQUENCE [LARGE SCALE GENOMIC DNA]</scope>
</reference>
<gene>
    <name evidence="2" type="ORF">MNOR_LOCUS5268</name>
</gene>
<comment type="caution">
    <text evidence="2">The sequence shown here is derived from an EMBL/GenBank/DDBJ whole genome shotgun (WGS) entry which is preliminary data.</text>
</comment>
<protein>
    <submittedName>
        <fullName evidence="2">Uncharacterized protein</fullName>
    </submittedName>
</protein>
<organism evidence="2 3">
    <name type="scientific">Meganyctiphanes norvegica</name>
    <name type="common">Northern krill</name>
    <name type="synonym">Thysanopoda norvegica</name>
    <dbReference type="NCBI Taxonomy" id="48144"/>
    <lineage>
        <taxon>Eukaryota</taxon>
        <taxon>Metazoa</taxon>
        <taxon>Ecdysozoa</taxon>
        <taxon>Arthropoda</taxon>
        <taxon>Crustacea</taxon>
        <taxon>Multicrustacea</taxon>
        <taxon>Malacostraca</taxon>
        <taxon>Eumalacostraca</taxon>
        <taxon>Eucarida</taxon>
        <taxon>Euphausiacea</taxon>
        <taxon>Euphausiidae</taxon>
        <taxon>Meganyctiphanes</taxon>
    </lineage>
</organism>
<evidence type="ECO:0000313" key="3">
    <source>
        <dbReference type="Proteomes" id="UP001497623"/>
    </source>
</evidence>
<sequence>FPRSTSMPIKEEDSVAADDTMSTMGLSQTSVSSSRPQSQPMDTYSDMFPVLMSTSFSPCQTPSDATINHFLDSGNGLGTVGPLTNWGDINDNNNEAFKTRSLPAWVRSKSKPLAAYHHNISQKDK</sequence>
<proteinExistence type="predicted"/>